<comment type="similarity">
    <text evidence="8">Belongs to the G-protein coupled receptor 1 family.</text>
</comment>
<feature type="transmembrane region" description="Helical" evidence="9">
    <location>
        <begin position="6"/>
        <end position="30"/>
    </location>
</feature>
<evidence type="ECO:0000256" key="3">
    <source>
        <dbReference type="ARBA" id="ARBA00022989"/>
    </source>
</evidence>
<keyword evidence="3 9" id="KW-1133">Transmembrane helix</keyword>
<dbReference type="Proteomes" id="UP001328107">
    <property type="component" value="Unassembled WGS sequence"/>
</dbReference>
<evidence type="ECO:0000256" key="8">
    <source>
        <dbReference type="RuleBase" id="RU000688"/>
    </source>
</evidence>
<keyword evidence="5 9" id="KW-0472">Membrane</keyword>
<dbReference type="InterPro" id="IPR000276">
    <property type="entry name" value="GPCR_Rhodpsn"/>
</dbReference>
<keyword evidence="2 8" id="KW-0812">Transmembrane</keyword>
<feature type="transmembrane region" description="Helical" evidence="9">
    <location>
        <begin position="122"/>
        <end position="142"/>
    </location>
</feature>
<dbReference type="PANTHER" id="PTHR45695">
    <property type="entry name" value="LEUCOKININ RECEPTOR-RELATED"/>
    <property type="match status" value="1"/>
</dbReference>
<dbReference type="GO" id="GO:0005886">
    <property type="term" value="C:plasma membrane"/>
    <property type="evidence" value="ECO:0007669"/>
    <property type="project" value="TreeGrafter"/>
</dbReference>
<feature type="transmembrane region" description="Helical" evidence="9">
    <location>
        <begin position="172"/>
        <end position="193"/>
    </location>
</feature>
<dbReference type="PRINTS" id="PR00237">
    <property type="entry name" value="GPCRRHODOPSN"/>
</dbReference>
<evidence type="ECO:0000256" key="6">
    <source>
        <dbReference type="ARBA" id="ARBA00023170"/>
    </source>
</evidence>
<evidence type="ECO:0000256" key="1">
    <source>
        <dbReference type="ARBA" id="ARBA00004141"/>
    </source>
</evidence>
<dbReference type="PANTHER" id="PTHR45695:SF15">
    <property type="entry name" value="OPSIN RH2"/>
    <property type="match status" value="1"/>
</dbReference>
<evidence type="ECO:0000256" key="9">
    <source>
        <dbReference type="SAM" id="Phobius"/>
    </source>
</evidence>
<dbReference type="AlphaFoldDB" id="A0AAN4Z0Q4"/>
<dbReference type="SUPFAM" id="SSF81321">
    <property type="entry name" value="Family A G protein-coupled receptor-like"/>
    <property type="match status" value="1"/>
</dbReference>
<keyword evidence="7 8" id="KW-0807">Transducer</keyword>
<dbReference type="PROSITE" id="PS50262">
    <property type="entry name" value="G_PROTEIN_RECEP_F1_2"/>
    <property type="match status" value="1"/>
</dbReference>
<name>A0AAN4Z0Q4_9BILA</name>
<comment type="subcellular location">
    <subcellularLocation>
        <location evidence="1">Membrane</location>
        <topology evidence="1">Multi-pass membrane protein</topology>
    </subcellularLocation>
</comment>
<proteinExistence type="inferred from homology"/>
<evidence type="ECO:0000313" key="12">
    <source>
        <dbReference type="Proteomes" id="UP001328107"/>
    </source>
</evidence>
<feature type="domain" description="G-protein coupled receptors family 1 profile" evidence="10">
    <location>
        <begin position="21"/>
        <end position="240"/>
    </location>
</feature>
<feature type="non-terminal residue" evidence="11">
    <location>
        <position position="1"/>
    </location>
</feature>
<dbReference type="GO" id="GO:0004930">
    <property type="term" value="F:G protein-coupled receptor activity"/>
    <property type="evidence" value="ECO:0007669"/>
    <property type="project" value="UniProtKB-KW"/>
</dbReference>
<reference evidence="12" key="1">
    <citation type="submission" date="2022-10" db="EMBL/GenBank/DDBJ databases">
        <title>Genome assembly of Pristionchus species.</title>
        <authorList>
            <person name="Yoshida K."/>
            <person name="Sommer R.J."/>
        </authorList>
    </citation>
    <scope>NUCLEOTIDE SEQUENCE [LARGE SCALE GENOMIC DNA]</scope>
    <source>
        <strain evidence="12">RS5460</strain>
    </source>
</reference>
<feature type="transmembrane region" description="Helical" evidence="9">
    <location>
        <begin position="220"/>
        <end position="238"/>
    </location>
</feature>
<gene>
    <name evidence="11" type="ORF">PMAYCL1PPCAC_00581</name>
</gene>
<dbReference type="Gene3D" id="1.20.1070.10">
    <property type="entry name" value="Rhodopsin 7-helix transmembrane proteins"/>
    <property type="match status" value="1"/>
</dbReference>
<evidence type="ECO:0000256" key="5">
    <source>
        <dbReference type="ARBA" id="ARBA00023136"/>
    </source>
</evidence>
<evidence type="ECO:0000259" key="10">
    <source>
        <dbReference type="PROSITE" id="PS50262"/>
    </source>
</evidence>
<feature type="non-terminal residue" evidence="11">
    <location>
        <position position="240"/>
    </location>
</feature>
<evidence type="ECO:0000256" key="7">
    <source>
        <dbReference type="ARBA" id="ARBA00023224"/>
    </source>
</evidence>
<organism evidence="11 12">
    <name type="scientific">Pristionchus mayeri</name>
    <dbReference type="NCBI Taxonomy" id="1317129"/>
    <lineage>
        <taxon>Eukaryota</taxon>
        <taxon>Metazoa</taxon>
        <taxon>Ecdysozoa</taxon>
        <taxon>Nematoda</taxon>
        <taxon>Chromadorea</taxon>
        <taxon>Rhabditida</taxon>
        <taxon>Rhabditina</taxon>
        <taxon>Diplogasteromorpha</taxon>
        <taxon>Diplogasteroidea</taxon>
        <taxon>Neodiplogasteridae</taxon>
        <taxon>Pristionchus</taxon>
    </lineage>
</organism>
<dbReference type="PROSITE" id="PS00237">
    <property type="entry name" value="G_PROTEIN_RECEP_F1_1"/>
    <property type="match status" value="1"/>
</dbReference>
<dbReference type="InterPro" id="IPR017452">
    <property type="entry name" value="GPCR_Rhodpsn_7TM"/>
</dbReference>
<comment type="caution">
    <text evidence="11">The sequence shown here is derived from an EMBL/GenBank/DDBJ whole genome shotgun (WGS) entry which is preliminary data.</text>
</comment>
<keyword evidence="12" id="KW-1185">Reference proteome</keyword>
<accession>A0AAN4Z0Q4</accession>
<evidence type="ECO:0000256" key="4">
    <source>
        <dbReference type="ARBA" id="ARBA00023040"/>
    </source>
</evidence>
<dbReference type="EMBL" id="BTRK01000001">
    <property type="protein sequence ID" value="GMR30386.1"/>
    <property type="molecule type" value="Genomic_DNA"/>
</dbReference>
<keyword evidence="6 8" id="KW-0675">Receptor</keyword>
<keyword evidence="4 8" id="KW-0297">G-protein coupled receptor</keyword>
<sequence>FSVRLLFLAIAIAILIVGVAGNAFVVTVIFTDRKLLHSSVNLFLLNLALADMGNLIFCSPDMIIGTLGIQWVLPAIFCPFLRFLQQYFLFASVLLQMSIGIERFMAICTPLQMQRFSRRTTVLFLLLAWTLAALIALPIGIYQRKIPIIVKQLRYIHRAYLNIFSYRMVVEMVWFAIFYCIPLVLLTILYSIMCRRLWGKECMIAGETQQMAILRLRRSVVKMLVISILIYFICYTPVQS</sequence>
<evidence type="ECO:0000313" key="11">
    <source>
        <dbReference type="EMBL" id="GMR30386.1"/>
    </source>
</evidence>
<protein>
    <recommendedName>
        <fullName evidence="10">G-protein coupled receptors family 1 profile domain-containing protein</fullName>
    </recommendedName>
</protein>
<dbReference type="Pfam" id="PF00001">
    <property type="entry name" value="7tm_1"/>
    <property type="match status" value="1"/>
</dbReference>
<evidence type="ECO:0000256" key="2">
    <source>
        <dbReference type="ARBA" id="ARBA00022692"/>
    </source>
</evidence>